<feature type="transmembrane region" description="Helical" evidence="1">
    <location>
        <begin position="313"/>
        <end position="331"/>
    </location>
</feature>
<feature type="transmembrane region" description="Helical" evidence="1">
    <location>
        <begin position="141"/>
        <end position="159"/>
    </location>
</feature>
<feature type="transmembrane region" description="Helical" evidence="1">
    <location>
        <begin position="116"/>
        <end position="135"/>
    </location>
</feature>
<organism evidence="2 3">
    <name type="scientific">Enhygromyxa salina</name>
    <dbReference type="NCBI Taxonomy" id="215803"/>
    <lineage>
        <taxon>Bacteria</taxon>
        <taxon>Pseudomonadati</taxon>
        <taxon>Myxococcota</taxon>
        <taxon>Polyangia</taxon>
        <taxon>Nannocystales</taxon>
        <taxon>Nannocystaceae</taxon>
        <taxon>Enhygromyxa</taxon>
    </lineage>
</organism>
<feature type="transmembrane region" description="Helical" evidence="1">
    <location>
        <begin position="370"/>
        <end position="389"/>
    </location>
</feature>
<feature type="transmembrane region" description="Helical" evidence="1">
    <location>
        <begin position="196"/>
        <end position="229"/>
    </location>
</feature>
<feature type="transmembrane region" description="Helical" evidence="1">
    <location>
        <begin position="401"/>
        <end position="423"/>
    </location>
</feature>
<dbReference type="EMBL" id="PVNK01000109">
    <property type="protein sequence ID" value="PRQ02891.1"/>
    <property type="molecule type" value="Genomic_DNA"/>
</dbReference>
<dbReference type="RefSeq" id="WP_146155530.1">
    <property type="nucleotide sequence ID" value="NZ_PVNK01000109.1"/>
</dbReference>
<evidence type="ECO:0008006" key="4">
    <source>
        <dbReference type="Google" id="ProtNLM"/>
    </source>
</evidence>
<accession>A0A2S9YD07</accession>
<proteinExistence type="predicted"/>
<keyword evidence="1" id="KW-1133">Transmembrane helix</keyword>
<keyword evidence="3" id="KW-1185">Reference proteome</keyword>
<dbReference type="Proteomes" id="UP000237968">
    <property type="component" value="Unassembled WGS sequence"/>
</dbReference>
<gene>
    <name evidence="2" type="ORF">ENSA5_19810</name>
</gene>
<keyword evidence="1" id="KW-0812">Transmembrane</keyword>
<feature type="transmembrane region" description="Helical" evidence="1">
    <location>
        <begin position="486"/>
        <end position="506"/>
    </location>
</feature>
<evidence type="ECO:0000313" key="2">
    <source>
        <dbReference type="EMBL" id="PRQ02891.1"/>
    </source>
</evidence>
<reference evidence="2 3" key="1">
    <citation type="submission" date="2018-03" db="EMBL/GenBank/DDBJ databases">
        <title>Draft Genome Sequences of the Obligatory Marine Myxobacteria Enhygromyxa salina SWB005.</title>
        <authorList>
            <person name="Poehlein A."/>
            <person name="Moghaddam J.A."/>
            <person name="Harms H."/>
            <person name="Alanjari M."/>
            <person name="Koenig G.M."/>
            <person name="Daniel R."/>
            <person name="Schaeberle T.F."/>
        </authorList>
    </citation>
    <scope>NUCLEOTIDE SEQUENCE [LARGE SCALE GENOMIC DNA]</scope>
    <source>
        <strain evidence="2 3">SWB005</strain>
    </source>
</reference>
<dbReference type="AlphaFoldDB" id="A0A2S9YD07"/>
<protein>
    <recommendedName>
        <fullName evidence="4">Glycosyltransferase RgtA/B/C/D-like domain-containing protein</fullName>
    </recommendedName>
</protein>
<feature type="transmembrane region" description="Helical" evidence="1">
    <location>
        <begin position="343"/>
        <end position="364"/>
    </location>
</feature>
<feature type="transmembrane region" description="Helical" evidence="1">
    <location>
        <begin position="455"/>
        <end position="479"/>
    </location>
</feature>
<feature type="transmembrane region" description="Helical" evidence="1">
    <location>
        <begin position="14"/>
        <end position="34"/>
    </location>
</feature>
<name>A0A2S9YD07_9BACT</name>
<dbReference type="OrthoDB" id="316175at2"/>
<keyword evidence="1" id="KW-0472">Membrane</keyword>
<evidence type="ECO:0000313" key="3">
    <source>
        <dbReference type="Proteomes" id="UP000237968"/>
    </source>
</evidence>
<sequence length="545" mass="57947">MSEPPRSLAVAPRWHLAALLGALAVVLLAAFPYFEQVRNANEIPRLIQAMSVVEHGEWAIDGASRRGIPTGPDVARSPIDRRLYPNKPPGASVVGAAAYVLARLGPEPPTLREFTWWARLLAGVVPVLIIAALAWGRLRTAYGGAVSAAAIILFVLGTPMFSYARLFYGHALAACLLYAGVVTLEGGLARGRPAALGFGAALAAAAVTVEYGAAFAGLPIALMLLWPVVGPERTRGQRRAAAKLATIGLGCALIPVAFLALYQRAVFGSPWATGYHHAADPGFAELHGQGLLGLGLPRWSNVVTHLLSPSTGLLVWSPLVVIACVGLVRLARRAGPRQRAARLQLAIFVVVVIMGLGLSFQGGWRVGPRYLVVALPMLILGLAEFIDYWRDHPSSVWSSAALGLLAVAASWSLVANAFAATLWPHIDPTNIAEPFGAVLIPLWEKGLGPYGVPTWFRGGLSLCLVVPVLLGLGALVWAAGRRRPQVVLLPMLFGVAIGALGLTVVVPRSVLAHAKTERNFNYIVKVYEPRVRDGERVVGKTKTLD</sequence>
<feature type="transmembrane region" description="Helical" evidence="1">
    <location>
        <begin position="166"/>
        <end position="184"/>
    </location>
</feature>
<feature type="transmembrane region" description="Helical" evidence="1">
    <location>
        <begin position="241"/>
        <end position="262"/>
    </location>
</feature>
<comment type="caution">
    <text evidence="2">The sequence shown here is derived from an EMBL/GenBank/DDBJ whole genome shotgun (WGS) entry which is preliminary data.</text>
</comment>
<evidence type="ECO:0000256" key="1">
    <source>
        <dbReference type="SAM" id="Phobius"/>
    </source>
</evidence>